<organism evidence="1 2">
    <name type="scientific">Hibiscus sabdariffa</name>
    <name type="common">roselle</name>
    <dbReference type="NCBI Taxonomy" id="183260"/>
    <lineage>
        <taxon>Eukaryota</taxon>
        <taxon>Viridiplantae</taxon>
        <taxon>Streptophyta</taxon>
        <taxon>Embryophyta</taxon>
        <taxon>Tracheophyta</taxon>
        <taxon>Spermatophyta</taxon>
        <taxon>Magnoliopsida</taxon>
        <taxon>eudicotyledons</taxon>
        <taxon>Gunneridae</taxon>
        <taxon>Pentapetalae</taxon>
        <taxon>rosids</taxon>
        <taxon>malvids</taxon>
        <taxon>Malvales</taxon>
        <taxon>Malvaceae</taxon>
        <taxon>Malvoideae</taxon>
        <taxon>Hibiscus</taxon>
    </lineage>
</organism>
<evidence type="ECO:0000313" key="2">
    <source>
        <dbReference type="Proteomes" id="UP001472677"/>
    </source>
</evidence>
<protein>
    <submittedName>
        <fullName evidence="1">Uncharacterized protein</fullName>
    </submittedName>
</protein>
<evidence type="ECO:0000313" key="1">
    <source>
        <dbReference type="EMBL" id="KAK8581505.1"/>
    </source>
</evidence>
<reference evidence="1 2" key="1">
    <citation type="journal article" date="2024" name="G3 (Bethesda)">
        <title>Genome assembly of Hibiscus sabdariffa L. provides insights into metabolisms of medicinal natural products.</title>
        <authorList>
            <person name="Kim T."/>
        </authorList>
    </citation>
    <scope>NUCLEOTIDE SEQUENCE [LARGE SCALE GENOMIC DNA]</scope>
    <source>
        <strain evidence="1">TK-2024</strain>
        <tissue evidence="1">Old leaves</tissue>
    </source>
</reference>
<gene>
    <name evidence="1" type="ORF">V6N12_071725</name>
</gene>
<sequence length="105" mass="11521">MGTKERVRRRNGDELKGDADDSFYELRTSSLVGACHLYLRSTNVSLAYRRSSTPAQPENFTAPHAPGSVFACFTSPADFSDMMSPGRVVMPKSHDHIMWGVGSAP</sequence>
<keyword evidence="2" id="KW-1185">Reference proteome</keyword>
<name>A0ABR2FKZ4_9ROSI</name>
<accession>A0ABR2FKZ4</accession>
<dbReference type="Proteomes" id="UP001472677">
    <property type="component" value="Unassembled WGS sequence"/>
</dbReference>
<proteinExistence type="predicted"/>
<comment type="caution">
    <text evidence="1">The sequence shown here is derived from an EMBL/GenBank/DDBJ whole genome shotgun (WGS) entry which is preliminary data.</text>
</comment>
<dbReference type="EMBL" id="JBBPBM010000006">
    <property type="protein sequence ID" value="KAK8581505.1"/>
    <property type="molecule type" value="Genomic_DNA"/>
</dbReference>